<keyword evidence="6" id="KW-1133">Transmembrane helix</keyword>
<evidence type="ECO:0000256" key="6">
    <source>
        <dbReference type="SAM" id="Phobius"/>
    </source>
</evidence>
<accession>A0A2Z4Y6C0</accession>
<dbReference type="Pfam" id="PF01850">
    <property type="entry name" value="PIN"/>
    <property type="match status" value="1"/>
</dbReference>
<dbReference type="KEGG" id="schv:BRCON_1967"/>
<feature type="region of interest" description="Disordered" evidence="5">
    <location>
        <begin position="343"/>
        <end position="369"/>
    </location>
</feature>
<dbReference type="SMART" id="SM00670">
    <property type="entry name" value="PINc"/>
    <property type="match status" value="1"/>
</dbReference>
<sequence length="369" mass="41013">MSFLRNPIYLTRLFFVLITTLVGYWVGRVQVPSRGLDYSIVAFCLANILVLVEVSTNLISSKKILVSAVGLLFGLVIAWFIYPTIPPSIFGTDIELGQLQARILCNLIFGYLGIILAVKHANRFSFSRLNFIMASPSEIARILDTSVIVDGRIKELIASNFLQGNFLVPEFVLDELQRIADSADPKKRARGRRGLDMLDEIKDVTPRLAIWEKDYPDIKDVDHKLIALAKEIGGELVTNDYNLQKVAQLHKVRVLNINELANLLKPSVFVGETLTLFISREGKEPHQGVGYLEDGTMVVVEEGRSKIGTEVELIVTSILQTPAGRMVFAKLADQPQTPVDLRAVRNSRPVAPQTPPASPSPRVADRVEE</sequence>
<keyword evidence="6" id="KW-0812">Transmembrane</keyword>
<keyword evidence="3" id="KW-0378">Hydrolase</keyword>
<evidence type="ECO:0000256" key="1">
    <source>
        <dbReference type="ARBA" id="ARBA00001946"/>
    </source>
</evidence>
<feature type="domain" description="TRAM" evidence="7">
    <location>
        <begin position="267"/>
        <end position="333"/>
    </location>
</feature>
<reference evidence="8 9" key="1">
    <citation type="submission" date="2018-05" db="EMBL/GenBank/DDBJ databases">
        <title>A metagenomic window into the 2 km-deep terrestrial subsurface aquifer revealed taxonomically and functionally diverse microbial community comprising novel uncultured bacterial lineages.</title>
        <authorList>
            <person name="Kadnikov V.V."/>
            <person name="Mardanov A.V."/>
            <person name="Beletsky A.V."/>
            <person name="Banks D."/>
            <person name="Pimenov N.V."/>
            <person name="Frank Y.A."/>
            <person name="Karnachuk O.V."/>
            <person name="Ravin N.V."/>
        </authorList>
    </citation>
    <scope>NUCLEOTIDE SEQUENCE [LARGE SCALE GENOMIC DNA]</scope>
    <source>
        <strain evidence="8">BY</strain>
    </source>
</reference>
<evidence type="ECO:0000256" key="2">
    <source>
        <dbReference type="ARBA" id="ARBA00022722"/>
    </source>
</evidence>
<organism evidence="8 9">
    <name type="scientific">Sumerlaea chitinivorans</name>
    <dbReference type="NCBI Taxonomy" id="2250252"/>
    <lineage>
        <taxon>Bacteria</taxon>
        <taxon>Candidatus Sumerlaeota</taxon>
        <taxon>Candidatus Sumerlaeia</taxon>
        <taxon>Candidatus Sumerlaeales</taxon>
        <taxon>Candidatus Sumerlaeaceae</taxon>
        <taxon>Candidatus Sumerlaea</taxon>
    </lineage>
</organism>
<dbReference type="InterPro" id="IPR002716">
    <property type="entry name" value="PIN_dom"/>
</dbReference>
<proteinExistence type="predicted"/>
<keyword evidence="4" id="KW-0460">Magnesium</keyword>
<feature type="transmembrane region" description="Helical" evidence="6">
    <location>
        <begin position="64"/>
        <end position="81"/>
    </location>
</feature>
<dbReference type="InterPro" id="IPR052041">
    <property type="entry name" value="Nucleic_acid_metab_PIN/TRAM"/>
</dbReference>
<dbReference type="InterPro" id="IPR029060">
    <property type="entry name" value="PIN-like_dom_sf"/>
</dbReference>
<evidence type="ECO:0000256" key="4">
    <source>
        <dbReference type="ARBA" id="ARBA00022842"/>
    </source>
</evidence>
<dbReference type="PANTHER" id="PTHR11603">
    <property type="entry name" value="AAA FAMILY ATPASE"/>
    <property type="match status" value="1"/>
</dbReference>
<feature type="transmembrane region" description="Helical" evidence="6">
    <location>
        <begin position="101"/>
        <end position="118"/>
    </location>
</feature>
<feature type="transmembrane region" description="Helical" evidence="6">
    <location>
        <begin position="38"/>
        <end position="59"/>
    </location>
</feature>
<dbReference type="AlphaFoldDB" id="A0A2Z4Y6C0"/>
<evidence type="ECO:0000313" key="9">
    <source>
        <dbReference type="Proteomes" id="UP000262583"/>
    </source>
</evidence>
<keyword evidence="6" id="KW-0472">Membrane</keyword>
<evidence type="ECO:0000256" key="3">
    <source>
        <dbReference type="ARBA" id="ARBA00022801"/>
    </source>
</evidence>
<dbReference type="Proteomes" id="UP000262583">
    <property type="component" value="Chromosome"/>
</dbReference>
<dbReference type="InterPro" id="IPR002792">
    <property type="entry name" value="TRAM_dom"/>
</dbReference>
<dbReference type="SUPFAM" id="SSF88723">
    <property type="entry name" value="PIN domain-like"/>
    <property type="match status" value="1"/>
</dbReference>
<evidence type="ECO:0000256" key="5">
    <source>
        <dbReference type="SAM" id="MobiDB-lite"/>
    </source>
</evidence>
<dbReference type="Gene3D" id="3.40.50.1010">
    <property type="entry name" value="5'-nuclease"/>
    <property type="match status" value="1"/>
</dbReference>
<dbReference type="PROSITE" id="PS50926">
    <property type="entry name" value="TRAM"/>
    <property type="match status" value="1"/>
</dbReference>
<feature type="transmembrane region" description="Helical" evidence="6">
    <location>
        <begin position="7"/>
        <end position="26"/>
    </location>
</feature>
<dbReference type="EMBL" id="CP030759">
    <property type="protein sequence ID" value="AXA36744.1"/>
    <property type="molecule type" value="Genomic_DNA"/>
</dbReference>
<keyword evidence="2" id="KW-0540">Nuclease</keyword>
<dbReference type="Pfam" id="PF01938">
    <property type="entry name" value="TRAM"/>
    <property type="match status" value="1"/>
</dbReference>
<comment type="cofactor">
    <cofactor evidence="1">
        <name>Mg(2+)</name>
        <dbReference type="ChEBI" id="CHEBI:18420"/>
    </cofactor>
</comment>
<protein>
    <recommendedName>
        <fullName evidence="7">TRAM domain-containing protein</fullName>
    </recommendedName>
</protein>
<evidence type="ECO:0000259" key="7">
    <source>
        <dbReference type="PROSITE" id="PS50926"/>
    </source>
</evidence>
<name>A0A2Z4Y6C0_SUMC1</name>
<gene>
    <name evidence="8" type="ORF">BRCON_1967</name>
</gene>
<evidence type="ECO:0000313" key="8">
    <source>
        <dbReference type="EMBL" id="AXA36744.1"/>
    </source>
</evidence>
<dbReference type="PANTHER" id="PTHR11603:SF147">
    <property type="entry name" value="MEMBRANE PROTEIN"/>
    <property type="match status" value="1"/>
</dbReference>
<dbReference type="CDD" id="cd09877">
    <property type="entry name" value="PIN_YacL-like"/>
    <property type="match status" value="1"/>
</dbReference>
<dbReference type="GO" id="GO:0016787">
    <property type="term" value="F:hydrolase activity"/>
    <property type="evidence" value="ECO:0007669"/>
    <property type="project" value="UniProtKB-KW"/>
</dbReference>
<dbReference type="GO" id="GO:0004518">
    <property type="term" value="F:nuclease activity"/>
    <property type="evidence" value="ECO:0007669"/>
    <property type="project" value="UniProtKB-KW"/>
</dbReference>